<dbReference type="Proteomes" id="UP000218231">
    <property type="component" value="Unassembled WGS sequence"/>
</dbReference>
<feature type="compositionally biased region" description="Low complexity" evidence="1">
    <location>
        <begin position="209"/>
        <end position="220"/>
    </location>
</feature>
<dbReference type="EMBL" id="LIAE01009279">
    <property type="protein sequence ID" value="PAV70454.1"/>
    <property type="molecule type" value="Genomic_DNA"/>
</dbReference>
<dbReference type="STRING" id="2018661.A0A2A2K929"/>
<name>A0A2A2K929_9BILA</name>
<feature type="compositionally biased region" description="Low complexity" evidence="1">
    <location>
        <begin position="271"/>
        <end position="281"/>
    </location>
</feature>
<protein>
    <submittedName>
        <fullName evidence="3">Uncharacterized protein</fullName>
    </submittedName>
</protein>
<gene>
    <name evidence="3" type="ORF">WR25_18949</name>
</gene>
<feature type="compositionally biased region" description="Low complexity" evidence="1">
    <location>
        <begin position="459"/>
        <end position="470"/>
    </location>
</feature>
<keyword evidence="4" id="KW-1185">Reference proteome</keyword>
<evidence type="ECO:0000313" key="3">
    <source>
        <dbReference type="EMBL" id="PAV70454.1"/>
    </source>
</evidence>
<feature type="compositionally biased region" description="Polar residues" evidence="1">
    <location>
        <begin position="105"/>
        <end position="129"/>
    </location>
</feature>
<feature type="chain" id="PRO_5012968615" evidence="2">
    <location>
        <begin position="20"/>
        <end position="537"/>
    </location>
</feature>
<keyword evidence="2" id="KW-0732">Signal</keyword>
<reference evidence="3 4" key="1">
    <citation type="journal article" date="2017" name="Curr. Biol.">
        <title>Genome architecture and evolution of a unichromosomal asexual nematode.</title>
        <authorList>
            <person name="Fradin H."/>
            <person name="Zegar C."/>
            <person name="Gutwein M."/>
            <person name="Lucas J."/>
            <person name="Kovtun M."/>
            <person name="Corcoran D."/>
            <person name="Baugh L.R."/>
            <person name="Kiontke K."/>
            <person name="Gunsalus K."/>
            <person name="Fitch D.H."/>
            <person name="Piano F."/>
        </authorList>
    </citation>
    <scope>NUCLEOTIDE SEQUENCE [LARGE SCALE GENOMIC DNA]</scope>
    <source>
        <strain evidence="3">PF1309</strain>
    </source>
</reference>
<feature type="compositionally biased region" description="Pro residues" evidence="1">
    <location>
        <begin position="221"/>
        <end position="233"/>
    </location>
</feature>
<feature type="compositionally biased region" description="Low complexity" evidence="1">
    <location>
        <begin position="294"/>
        <end position="327"/>
    </location>
</feature>
<feature type="compositionally biased region" description="Low complexity" evidence="1">
    <location>
        <begin position="421"/>
        <end position="448"/>
    </location>
</feature>
<evidence type="ECO:0000313" key="4">
    <source>
        <dbReference type="Proteomes" id="UP000218231"/>
    </source>
</evidence>
<proteinExistence type="predicted"/>
<feature type="compositionally biased region" description="Low complexity" evidence="1">
    <location>
        <begin position="334"/>
        <end position="369"/>
    </location>
</feature>
<feature type="compositionally biased region" description="Low complexity" evidence="1">
    <location>
        <begin position="392"/>
        <end position="414"/>
    </location>
</feature>
<feature type="signal peptide" evidence="2">
    <location>
        <begin position="1"/>
        <end position="19"/>
    </location>
</feature>
<feature type="non-terminal residue" evidence="3">
    <location>
        <position position="537"/>
    </location>
</feature>
<feature type="compositionally biased region" description="Polar residues" evidence="1">
    <location>
        <begin position="504"/>
        <end position="537"/>
    </location>
</feature>
<organism evidence="3 4">
    <name type="scientific">Diploscapter pachys</name>
    <dbReference type="NCBI Taxonomy" id="2018661"/>
    <lineage>
        <taxon>Eukaryota</taxon>
        <taxon>Metazoa</taxon>
        <taxon>Ecdysozoa</taxon>
        <taxon>Nematoda</taxon>
        <taxon>Chromadorea</taxon>
        <taxon>Rhabditida</taxon>
        <taxon>Rhabditina</taxon>
        <taxon>Rhabditomorpha</taxon>
        <taxon>Rhabditoidea</taxon>
        <taxon>Rhabditidae</taxon>
        <taxon>Diploscapter</taxon>
    </lineage>
</organism>
<evidence type="ECO:0000256" key="1">
    <source>
        <dbReference type="SAM" id="MobiDB-lite"/>
    </source>
</evidence>
<dbReference type="AlphaFoldDB" id="A0A2A2K929"/>
<evidence type="ECO:0000256" key="2">
    <source>
        <dbReference type="SAM" id="SignalP"/>
    </source>
</evidence>
<accession>A0A2A2K929</accession>
<feature type="region of interest" description="Disordered" evidence="1">
    <location>
        <begin position="82"/>
        <end position="537"/>
    </location>
</feature>
<feature type="compositionally biased region" description="Polar residues" evidence="1">
    <location>
        <begin position="82"/>
        <end position="97"/>
    </location>
</feature>
<feature type="compositionally biased region" description="Low complexity" evidence="1">
    <location>
        <begin position="147"/>
        <end position="168"/>
    </location>
</feature>
<feature type="compositionally biased region" description="Polar residues" evidence="1">
    <location>
        <begin position="374"/>
        <end position="384"/>
    </location>
</feature>
<sequence length="537" mass="57320">MANPVVICRFLLLSPSCVPQCNPCIPAAQRQYVFRVPGYIPFNNVAVLPANPINRGCCQTTVFQGVAQTGPNARTQYVSYYQGGQPSAPSSNFSGPNQPGGAYLNPSTGQPYNPSTGQPYNPNQPNQGFSIEYTWQGPGQAGGPQPGQGNYQQPGMPPQQGGQQTLGPNGEVPYQPFVPGGGNQPYQQPDGGYNQPNAGYPTQGPPPDFQGQQQQFEGQGQPPPNYQGGPPPDQFGSTQGPYGPTPGYMQDQMGNQQFPPSSTPNPYGSTQGFQQDQGQFGPSSTPNPYGPPQGGYQDQFGPSSTPSPYGPTQPFQDQQQQQQFGPSSTPPPGFQQGSQNPYEQYPPGQGPTQGPYSDQQGQFGQTTQFPSPTPDYQQFGSSTPYPGFDQNQQGFTGQPYYGQPPYGYTSQPGQDMGGVQGQTQYPPNQQQFQDQQQQGQFGGSTTPFPAGPSSQPQDFGGSSSTPFPSTGGMGGTPYGPNQQGQYQGGQQGPGMTPQYDYNRDMNTQYGRYDSLSSPGSNPQFDQSSSQFPPMNVA</sequence>
<comment type="caution">
    <text evidence="3">The sequence shown here is derived from an EMBL/GenBank/DDBJ whole genome shotgun (WGS) entry which is preliminary data.</text>
</comment>
<feature type="compositionally biased region" description="Polar residues" evidence="1">
    <location>
        <begin position="252"/>
        <end position="270"/>
    </location>
</feature>